<dbReference type="GO" id="GO:0008775">
    <property type="term" value="F:acetate CoA-transferase activity"/>
    <property type="evidence" value="ECO:0007669"/>
    <property type="project" value="InterPro"/>
</dbReference>
<dbReference type="PANTHER" id="PTHR21432:SF20">
    <property type="entry name" value="ACETYL-COA HYDROLASE"/>
    <property type="match status" value="1"/>
</dbReference>
<dbReference type="InterPro" id="IPR037171">
    <property type="entry name" value="NagB/RpiA_transferase-like"/>
</dbReference>
<dbReference type="InterPro" id="IPR046433">
    <property type="entry name" value="ActCoA_hydro"/>
</dbReference>
<keyword evidence="3" id="KW-1185">Reference proteome</keyword>
<dbReference type="SUPFAM" id="SSF100950">
    <property type="entry name" value="NagB/RpiA/CoA transferase-like"/>
    <property type="match status" value="2"/>
</dbReference>
<protein>
    <submittedName>
        <fullName evidence="2">Putative acetyl-CoA hydrolase</fullName>
    </submittedName>
</protein>
<evidence type="ECO:0000313" key="3">
    <source>
        <dbReference type="Proteomes" id="UP000000771"/>
    </source>
</evidence>
<dbReference type="PANTHER" id="PTHR21432">
    <property type="entry name" value="ACETYL-COA HYDROLASE-RELATED"/>
    <property type="match status" value="1"/>
</dbReference>
<dbReference type="OrthoDB" id="9801795at2"/>
<dbReference type="Gene3D" id="3.40.1080.10">
    <property type="entry name" value="Glutaconate Coenzyme A-transferase"/>
    <property type="match status" value="1"/>
</dbReference>
<sequence length="412" mass="44403">MEIIGDDTLRKRLAAIGRREPRIVAGGNFLTPTALLGAAEAELERWRLFILNAQHPIPARPGITYESPFLGPAIRDQGDALRYLPMRLSLVPTLLATTLVPDVVMVQTSLPIAGRVSLGTEVNILPAAIEAVRSHGGLVIAQLNPHVPYVFGDGEIETDAIDWAIEAEAPLSSPDARNADDPQAAAIAEHVARLVPSGATLQLGIGAIPDRVLARLEDRRGLRIWSEMISDGVLALERRAALDRSEPITASFLFGSAELYAWADRNPRLRLLRTETINDPAMIMRQPRMTAINAALQVDLFAQANACHLGPRVISGFGGQPDFTVGALHAREGQSIIALRSWHSPTDASNVRACLDTPVTSFQHSAIVSEHGVAHLFGASATEQAQRIITMVADPRARDELAADARADHGRA</sequence>
<dbReference type="EMBL" id="CP001631">
    <property type="protein sequence ID" value="ACU53773.1"/>
    <property type="molecule type" value="Genomic_DNA"/>
</dbReference>
<gene>
    <name evidence="2" type="ordered locus">Afer_0827</name>
</gene>
<dbReference type="Gene3D" id="3.40.1080.20">
    <property type="entry name" value="Acetyl-CoA hydrolase/transferase C-terminal domain"/>
    <property type="match status" value="1"/>
</dbReference>
<evidence type="ECO:0000313" key="2">
    <source>
        <dbReference type="EMBL" id="ACU53773.1"/>
    </source>
</evidence>
<reference evidence="2 3" key="1">
    <citation type="journal article" date="2009" name="Stand. Genomic Sci.">
        <title>Complete genome sequence of Acidimicrobium ferrooxidans type strain (ICP).</title>
        <authorList>
            <person name="Clum A."/>
            <person name="Nolan M."/>
            <person name="Lang E."/>
            <person name="Glavina Del Rio T."/>
            <person name="Tice H."/>
            <person name="Copeland A."/>
            <person name="Cheng J.F."/>
            <person name="Lucas S."/>
            <person name="Chen F."/>
            <person name="Bruce D."/>
            <person name="Goodwin L."/>
            <person name="Pitluck S."/>
            <person name="Ivanova N."/>
            <person name="Mavrommatis K."/>
            <person name="Mikhailova N."/>
            <person name="Pati A."/>
            <person name="Chen A."/>
            <person name="Palaniappan K."/>
            <person name="Goker M."/>
            <person name="Spring S."/>
            <person name="Land M."/>
            <person name="Hauser L."/>
            <person name="Chang Y.J."/>
            <person name="Jeffries C.C."/>
            <person name="Chain P."/>
            <person name="Bristow J."/>
            <person name="Eisen J.A."/>
            <person name="Markowitz V."/>
            <person name="Hugenholtz P."/>
            <person name="Kyrpides N.C."/>
            <person name="Klenk H.P."/>
            <person name="Lapidus A."/>
        </authorList>
    </citation>
    <scope>NUCLEOTIDE SEQUENCE [LARGE SCALE GENOMIC DNA]</scope>
    <source>
        <strain evidence="3">DSM 10331 / JCM 15462 / NBRC 103882 / ICP</strain>
    </source>
</reference>
<proteinExistence type="predicted"/>
<name>C7LYG5_ACIFD</name>
<feature type="domain" description="Acetyl-CoA hydrolase/transferase C-terminal" evidence="1">
    <location>
        <begin position="255"/>
        <end position="404"/>
    </location>
</feature>
<dbReference type="eggNOG" id="COG0427">
    <property type="taxonomic scope" value="Bacteria"/>
</dbReference>
<evidence type="ECO:0000259" key="1">
    <source>
        <dbReference type="Pfam" id="PF13336"/>
    </source>
</evidence>
<dbReference type="Gene3D" id="3.30.750.70">
    <property type="entry name" value="4-hydroxybutyrate coenzyme like domains"/>
    <property type="match status" value="1"/>
</dbReference>
<dbReference type="RefSeq" id="WP_015798262.1">
    <property type="nucleotide sequence ID" value="NC_013124.1"/>
</dbReference>
<dbReference type="HOGENOM" id="CLU_030703_2_0_11"/>
<dbReference type="AlphaFoldDB" id="C7LYG5"/>
<organism evidence="2 3">
    <name type="scientific">Acidimicrobium ferrooxidans (strain DSM 10331 / JCM 15462 / NBRC 103882 / ICP)</name>
    <dbReference type="NCBI Taxonomy" id="525909"/>
    <lineage>
        <taxon>Bacteria</taxon>
        <taxon>Bacillati</taxon>
        <taxon>Actinomycetota</taxon>
        <taxon>Acidimicrobiia</taxon>
        <taxon>Acidimicrobiales</taxon>
        <taxon>Acidimicrobiaceae</taxon>
        <taxon>Acidimicrobium</taxon>
    </lineage>
</organism>
<dbReference type="Pfam" id="PF13336">
    <property type="entry name" value="AcetylCoA_hyd_C"/>
    <property type="match status" value="1"/>
</dbReference>
<dbReference type="GO" id="GO:0006083">
    <property type="term" value="P:acetate metabolic process"/>
    <property type="evidence" value="ECO:0007669"/>
    <property type="project" value="InterPro"/>
</dbReference>
<dbReference type="STRING" id="525909.Afer_0827"/>
<dbReference type="InterPro" id="IPR026888">
    <property type="entry name" value="AcetylCoA_hyd_C"/>
</dbReference>
<keyword evidence="2" id="KW-0378">Hydrolase</keyword>
<dbReference type="InterPro" id="IPR038460">
    <property type="entry name" value="AcetylCoA_hyd_C_sf"/>
</dbReference>
<dbReference type="Proteomes" id="UP000000771">
    <property type="component" value="Chromosome"/>
</dbReference>
<accession>C7LYG5</accession>
<dbReference type="GO" id="GO:0016787">
    <property type="term" value="F:hydrolase activity"/>
    <property type="evidence" value="ECO:0007669"/>
    <property type="project" value="UniProtKB-KW"/>
</dbReference>
<dbReference type="KEGG" id="afo:Afer_0827"/>